<dbReference type="eggNOG" id="ENOG5033A39">
    <property type="taxonomic scope" value="Bacteria"/>
</dbReference>
<feature type="transmembrane region" description="Helical" evidence="1">
    <location>
        <begin position="52"/>
        <end position="71"/>
    </location>
</feature>
<keyword evidence="1" id="KW-1133">Transmembrane helix</keyword>
<dbReference type="RefSeq" id="WP_012212960.1">
    <property type="nucleotide sequence ID" value="NC_010084.1"/>
</dbReference>
<dbReference type="KEGG" id="bmu:Bmul_0937"/>
<dbReference type="Proteomes" id="UP000008815">
    <property type="component" value="Chromosome 1"/>
</dbReference>
<dbReference type="KEGG" id="bmj:BMULJ_02327"/>
<reference evidence="2 3" key="1">
    <citation type="submission" date="2007-04" db="EMBL/GenBank/DDBJ databases">
        <title>Complete genome sequence of Burkholderia multivorans ATCC 17616.</title>
        <authorList>
            <person name="Ohtsubo Y."/>
            <person name="Yamashita A."/>
            <person name="Kurokawa K."/>
            <person name="Takami H."/>
            <person name="Yuhara S."/>
            <person name="Nishiyama E."/>
            <person name="Endo R."/>
            <person name="Miyazaki R."/>
            <person name="Ono A."/>
            <person name="Yano K."/>
            <person name="Ito M."/>
            <person name="Sota M."/>
            <person name="Yuji N."/>
            <person name="Hattori M."/>
            <person name="Tsuda M."/>
        </authorList>
    </citation>
    <scope>NUCLEOTIDE SEQUENCE [LARGE SCALE GENOMIC DNA]</scope>
    <source>
        <strain evidence="3">ATCC 17616 / 249</strain>
    </source>
</reference>
<gene>
    <name evidence="2" type="ordered locus">BMULJ_02327</name>
</gene>
<keyword evidence="3" id="KW-1185">Reference proteome</keyword>
<organism evidence="2 3">
    <name type="scientific">Burkholderia multivorans (strain ATCC 17616 / 249)</name>
    <dbReference type="NCBI Taxonomy" id="395019"/>
    <lineage>
        <taxon>Bacteria</taxon>
        <taxon>Pseudomonadati</taxon>
        <taxon>Pseudomonadota</taxon>
        <taxon>Betaproteobacteria</taxon>
        <taxon>Burkholderiales</taxon>
        <taxon>Burkholderiaceae</taxon>
        <taxon>Burkholderia</taxon>
        <taxon>Burkholderia cepacia complex</taxon>
    </lineage>
</organism>
<sequence>MTPTDRKIWFPAKRYGWGWGLPIAWQGWVVLFLFTLGLVASARRFPPAQAPFAFAACVVGLVLALTIVCYAKGEKPKWRWGNDK</sequence>
<evidence type="ECO:0008006" key="4">
    <source>
        <dbReference type="Google" id="ProtNLM"/>
    </source>
</evidence>
<accession>A0A0H3KL47</accession>
<keyword evidence="1" id="KW-0812">Transmembrane</keyword>
<dbReference type="AlphaFoldDB" id="A0A0H3KL47"/>
<dbReference type="EMBL" id="AP009385">
    <property type="protein sequence ID" value="BAG44222.1"/>
    <property type="molecule type" value="Genomic_DNA"/>
</dbReference>
<evidence type="ECO:0000256" key="1">
    <source>
        <dbReference type="SAM" id="Phobius"/>
    </source>
</evidence>
<name>A0A0H3KL47_BURM1</name>
<keyword evidence="1" id="KW-0472">Membrane</keyword>
<evidence type="ECO:0000313" key="3">
    <source>
        <dbReference type="Proteomes" id="UP000008815"/>
    </source>
</evidence>
<feature type="transmembrane region" description="Helical" evidence="1">
    <location>
        <begin position="21"/>
        <end position="40"/>
    </location>
</feature>
<evidence type="ECO:0000313" key="2">
    <source>
        <dbReference type="EMBL" id="BAG44222.1"/>
    </source>
</evidence>
<dbReference type="HOGENOM" id="CLU_171090_0_0_4"/>
<protein>
    <recommendedName>
        <fullName evidence="4">DUF4175 domain-containing protein</fullName>
    </recommendedName>
</protein>
<proteinExistence type="predicted"/>